<dbReference type="SUPFAM" id="SSF55136">
    <property type="entry name" value="Probable bacterial effector-binding domain"/>
    <property type="match status" value="1"/>
</dbReference>
<dbReference type="EMBL" id="BPQO01000027">
    <property type="protein sequence ID" value="GJD91468.1"/>
    <property type="molecule type" value="Genomic_DNA"/>
</dbReference>
<dbReference type="InterPro" id="IPR011256">
    <property type="entry name" value="Reg_factor_effector_dom_sf"/>
</dbReference>
<comment type="caution">
    <text evidence="5">The sequence shown here is derived from an EMBL/GenBank/DDBJ whole genome shotgun (WGS) entry which is preliminary data.</text>
</comment>
<organism evidence="5 6">
    <name type="scientific">Methylobacterium hispanicum</name>
    <dbReference type="NCBI Taxonomy" id="270350"/>
    <lineage>
        <taxon>Bacteria</taxon>
        <taxon>Pseudomonadati</taxon>
        <taxon>Pseudomonadota</taxon>
        <taxon>Alphaproteobacteria</taxon>
        <taxon>Hyphomicrobiales</taxon>
        <taxon>Methylobacteriaceae</taxon>
        <taxon>Methylobacterium</taxon>
    </lineage>
</organism>
<dbReference type="GO" id="GO:0043565">
    <property type="term" value="F:sequence-specific DNA binding"/>
    <property type="evidence" value="ECO:0007669"/>
    <property type="project" value="InterPro"/>
</dbReference>
<feature type="domain" description="HTH araC/xylS-type" evidence="4">
    <location>
        <begin position="1"/>
        <end position="96"/>
    </location>
</feature>
<evidence type="ECO:0000313" key="6">
    <source>
        <dbReference type="Proteomes" id="UP001055247"/>
    </source>
</evidence>
<dbReference type="InterPro" id="IPR009057">
    <property type="entry name" value="Homeodomain-like_sf"/>
</dbReference>
<protein>
    <submittedName>
        <fullName evidence="5">HTH-type transcriptional activator RhaR</fullName>
    </submittedName>
</protein>
<dbReference type="InterPro" id="IPR050908">
    <property type="entry name" value="SmbC-like"/>
</dbReference>
<dbReference type="Gene3D" id="3.20.80.10">
    <property type="entry name" value="Regulatory factor, effector binding domain"/>
    <property type="match status" value="1"/>
</dbReference>
<dbReference type="PANTHER" id="PTHR40055:SF1">
    <property type="entry name" value="TRANSCRIPTIONAL REGULATOR YGIV-RELATED"/>
    <property type="match status" value="1"/>
</dbReference>
<dbReference type="Pfam" id="PF12833">
    <property type="entry name" value="HTH_18"/>
    <property type="match status" value="1"/>
</dbReference>
<dbReference type="Gene3D" id="1.10.10.60">
    <property type="entry name" value="Homeodomain-like"/>
    <property type="match status" value="2"/>
</dbReference>
<reference evidence="5" key="1">
    <citation type="journal article" date="2016" name="Front. Microbiol.">
        <title>Genome Sequence of the Piezophilic, Mesophilic Sulfate-Reducing Bacterium Desulfovibrio indicus J2T.</title>
        <authorList>
            <person name="Cao J."/>
            <person name="Maignien L."/>
            <person name="Shao Z."/>
            <person name="Alain K."/>
            <person name="Jebbar M."/>
        </authorList>
    </citation>
    <scope>NUCLEOTIDE SEQUENCE</scope>
    <source>
        <strain evidence="5">DSM 16372</strain>
    </source>
</reference>
<sequence length="272" mass="29330">MRFAEARLDTPPTTAALAASVGLSQFHFLRLFQTRTGETVSDYIRRIRLDAAALHLRGSREPIVAIALAVGYGSQAAFTRAFTGRFGRSPASYRRAAGRGTGAVDPGTLRTVAIRRVAAITCLGRRYLGSGCDAHVQWRDFLQDLPPDLGTGPDRRLLRVVHDDPRITPPEQIRVDCCLVHAALPSEIRALAGRGIHAFETGAGMYAVIPEAEAPGSASARYDVIDGWLAQQERYRPRGTGCLEFHAGAETPADGRARELFVPVRTAGGDAA</sequence>
<dbReference type="AlphaFoldDB" id="A0AAV4ZTP5"/>
<keyword evidence="1" id="KW-0805">Transcription regulation</keyword>
<evidence type="ECO:0000256" key="3">
    <source>
        <dbReference type="ARBA" id="ARBA00023163"/>
    </source>
</evidence>
<proteinExistence type="predicted"/>
<gene>
    <name evidence="5" type="primary">rhaR_2</name>
    <name evidence="5" type="ORF">BHAOGJBA_5016</name>
</gene>
<evidence type="ECO:0000256" key="2">
    <source>
        <dbReference type="ARBA" id="ARBA00023125"/>
    </source>
</evidence>
<keyword evidence="6" id="KW-1185">Reference proteome</keyword>
<dbReference type="SMART" id="SM00342">
    <property type="entry name" value="HTH_ARAC"/>
    <property type="match status" value="1"/>
</dbReference>
<dbReference type="GO" id="GO:0003700">
    <property type="term" value="F:DNA-binding transcription factor activity"/>
    <property type="evidence" value="ECO:0007669"/>
    <property type="project" value="InterPro"/>
</dbReference>
<reference evidence="5" key="2">
    <citation type="submission" date="2021-08" db="EMBL/GenBank/DDBJ databases">
        <authorList>
            <person name="Tani A."/>
            <person name="Ola A."/>
            <person name="Ogura Y."/>
            <person name="Katsura K."/>
            <person name="Hayashi T."/>
        </authorList>
    </citation>
    <scope>NUCLEOTIDE SEQUENCE</scope>
    <source>
        <strain evidence="5">DSM 16372</strain>
    </source>
</reference>
<dbReference type="InterPro" id="IPR018060">
    <property type="entry name" value="HTH_AraC"/>
</dbReference>
<keyword evidence="3" id="KW-0804">Transcription</keyword>
<dbReference type="PROSITE" id="PS01124">
    <property type="entry name" value="HTH_ARAC_FAMILY_2"/>
    <property type="match status" value="1"/>
</dbReference>
<name>A0AAV4ZTP5_9HYPH</name>
<dbReference type="InterPro" id="IPR020449">
    <property type="entry name" value="Tscrpt_reg_AraC-type_HTH"/>
</dbReference>
<evidence type="ECO:0000256" key="1">
    <source>
        <dbReference type="ARBA" id="ARBA00023015"/>
    </source>
</evidence>
<dbReference type="Proteomes" id="UP001055247">
    <property type="component" value="Unassembled WGS sequence"/>
</dbReference>
<dbReference type="RefSeq" id="WP_066927008.1">
    <property type="nucleotide sequence ID" value="NZ_BPQO01000027.1"/>
</dbReference>
<dbReference type="PRINTS" id="PR00032">
    <property type="entry name" value="HTHARAC"/>
</dbReference>
<accession>A0AAV4ZTP5</accession>
<dbReference type="PANTHER" id="PTHR40055">
    <property type="entry name" value="TRANSCRIPTIONAL REGULATOR YGIV-RELATED"/>
    <property type="match status" value="1"/>
</dbReference>
<evidence type="ECO:0000259" key="4">
    <source>
        <dbReference type="PROSITE" id="PS01124"/>
    </source>
</evidence>
<keyword evidence="2" id="KW-0238">DNA-binding</keyword>
<evidence type="ECO:0000313" key="5">
    <source>
        <dbReference type="EMBL" id="GJD91468.1"/>
    </source>
</evidence>
<dbReference type="SUPFAM" id="SSF46689">
    <property type="entry name" value="Homeodomain-like"/>
    <property type="match status" value="2"/>
</dbReference>